<evidence type="ECO:0000313" key="2">
    <source>
        <dbReference type="EMBL" id="KKK92980.1"/>
    </source>
</evidence>
<organism evidence="2">
    <name type="scientific">marine sediment metagenome</name>
    <dbReference type="NCBI Taxonomy" id="412755"/>
    <lineage>
        <taxon>unclassified sequences</taxon>
        <taxon>metagenomes</taxon>
        <taxon>ecological metagenomes</taxon>
    </lineage>
</organism>
<name>A0A0F9A491_9ZZZZ</name>
<keyword evidence="1" id="KW-1133">Transmembrane helix</keyword>
<evidence type="ECO:0000256" key="1">
    <source>
        <dbReference type="SAM" id="Phobius"/>
    </source>
</evidence>
<reference evidence="2" key="1">
    <citation type="journal article" date="2015" name="Nature">
        <title>Complex archaea that bridge the gap between prokaryotes and eukaryotes.</title>
        <authorList>
            <person name="Spang A."/>
            <person name="Saw J.H."/>
            <person name="Jorgensen S.L."/>
            <person name="Zaremba-Niedzwiedzka K."/>
            <person name="Martijn J."/>
            <person name="Lind A.E."/>
            <person name="van Eijk R."/>
            <person name="Schleper C."/>
            <person name="Guy L."/>
            <person name="Ettema T.J."/>
        </authorList>
    </citation>
    <scope>NUCLEOTIDE SEQUENCE</scope>
</reference>
<keyword evidence="1" id="KW-0472">Membrane</keyword>
<sequence length="160" mass="19102">MKINQGSSLLPLVELGKNKGYELIEATRSNAIFIKNQYFGLFGIKNDQLSLLYENKEIYTRIFQLFDGTLVLNGCDTLCWHGKKINQKKIQVLPKFLRRYPPIHLAKKWERFKKKSKAHIKSIVNFIFFCKSIIFFERIVEKYKKNKKKRFNKDLYMRSL</sequence>
<accession>A0A0F9A491</accession>
<proteinExistence type="predicted"/>
<dbReference type="EMBL" id="LAZR01047969">
    <property type="protein sequence ID" value="KKK92980.1"/>
    <property type="molecule type" value="Genomic_DNA"/>
</dbReference>
<protein>
    <submittedName>
        <fullName evidence="2">Uncharacterized protein</fullName>
    </submittedName>
</protein>
<comment type="caution">
    <text evidence="2">The sequence shown here is derived from an EMBL/GenBank/DDBJ whole genome shotgun (WGS) entry which is preliminary data.</text>
</comment>
<dbReference type="AlphaFoldDB" id="A0A0F9A491"/>
<feature type="transmembrane region" description="Helical" evidence="1">
    <location>
        <begin position="123"/>
        <end position="140"/>
    </location>
</feature>
<gene>
    <name evidence="2" type="ORF">LCGC14_2697450</name>
</gene>
<keyword evidence="1" id="KW-0812">Transmembrane</keyword>